<feature type="region of interest" description="Disordered" evidence="1">
    <location>
        <begin position="763"/>
        <end position="782"/>
    </location>
</feature>
<dbReference type="AlphaFoldDB" id="A0AAD6V778"/>
<reference evidence="2" key="1">
    <citation type="submission" date="2023-03" db="EMBL/GenBank/DDBJ databases">
        <title>Massive genome expansion in bonnet fungi (Mycena s.s.) driven by repeated elements and novel gene families across ecological guilds.</title>
        <authorList>
            <consortium name="Lawrence Berkeley National Laboratory"/>
            <person name="Harder C.B."/>
            <person name="Miyauchi S."/>
            <person name="Viragh M."/>
            <person name="Kuo A."/>
            <person name="Thoen E."/>
            <person name="Andreopoulos B."/>
            <person name="Lu D."/>
            <person name="Skrede I."/>
            <person name="Drula E."/>
            <person name="Henrissat B."/>
            <person name="Morin E."/>
            <person name="Kohler A."/>
            <person name="Barry K."/>
            <person name="LaButti K."/>
            <person name="Morin E."/>
            <person name="Salamov A."/>
            <person name="Lipzen A."/>
            <person name="Mereny Z."/>
            <person name="Hegedus B."/>
            <person name="Baldrian P."/>
            <person name="Stursova M."/>
            <person name="Weitz H."/>
            <person name="Taylor A."/>
            <person name="Grigoriev I.V."/>
            <person name="Nagy L.G."/>
            <person name="Martin F."/>
            <person name="Kauserud H."/>
        </authorList>
    </citation>
    <scope>NUCLEOTIDE SEQUENCE</scope>
    <source>
        <strain evidence="2">9144</strain>
    </source>
</reference>
<protein>
    <recommendedName>
        <fullName evidence="4">F-box domain-containing protein</fullName>
    </recommendedName>
</protein>
<evidence type="ECO:0000256" key="1">
    <source>
        <dbReference type="SAM" id="MobiDB-lite"/>
    </source>
</evidence>
<gene>
    <name evidence="2" type="ORF">GGX14DRAFT_699345</name>
</gene>
<evidence type="ECO:0000313" key="2">
    <source>
        <dbReference type="EMBL" id="KAJ7201594.1"/>
    </source>
</evidence>
<proteinExistence type="predicted"/>
<dbReference type="EMBL" id="JARJCW010000058">
    <property type="protein sequence ID" value="KAJ7201594.1"/>
    <property type="molecule type" value="Genomic_DNA"/>
</dbReference>
<keyword evidence="3" id="KW-1185">Reference proteome</keyword>
<name>A0AAD6V778_9AGAR</name>
<comment type="caution">
    <text evidence="2">The sequence shown here is derived from an EMBL/GenBank/DDBJ whole genome shotgun (WGS) entry which is preliminary data.</text>
</comment>
<evidence type="ECO:0000313" key="3">
    <source>
        <dbReference type="Proteomes" id="UP001219525"/>
    </source>
</evidence>
<organism evidence="2 3">
    <name type="scientific">Mycena pura</name>
    <dbReference type="NCBI Taxonomy" id="153505"/>
    <lineage>
        <taxon>Eukaryota</taxon>
        <taxon>Fungi</taxon>
        <taxon>Dikarya</taxon>
        <taxon>Basidiomycota</taxon>
        <taxon>Agaricomycotina</taxon>
        <taxon>Agaricomycetes</taxon>
        <taxon>Agaricomycetidae</taxon>
        <taxon>Agaricales</taxon>
        <taxon>Marasmiineae</taxon>
        <taxon>Mycenaceae</taxon>
        <taxon>Mycena</taxon>
    </lineage>
</organism>
<feature type="region of interest" description="Disordered" evidence="1">
    <location>
        <begin position="1"/>
        <end position="86"/>
    </location>
</feature>
<sequence length="782" mass="87732">MSATRRQSGRLAAQATSLSTGAKTDASETKSPNKKKAGTSKPQEEEDDFEDSEESGSEAESDASEYGSKGRPAKRQKTTKSTSRILKKSKLSRASTECLLTAMPLDILSEVSIELSDFFTALSFCEIFGYLEPKDLIWLSRTNRDFRGHLLSNASSGVWKKAGENVDSPDCPEDMAQHQWAHLLHGKAQCGNCGARNIQRVDFGIRRRACTTCLKNNLVVTSRFKKLYPHLEESILDLIPYTNVGGHSHGHASSSCWYWNADIENMEKKLVAFDHDIHMRVPNARKKLEDFIAQQTAQATSIVEHAAICRNWSKVSLKRREQEKHRQREQRYNDVKARFNGLGYTDVDIERARIRGHRRVDQTAQLNDRTWNTIRQELESIIMEEKERRLKAEHETRMIARKKVAAAVYTDYMKTLVPDQWRFLPGLYDILQNPAFSTVINAPDDVDVGPAHFQEAAATLPDLAAAWASAHKVRLLQLIQDAQTSSQVPVTETTTTSLPPHSLDSATAIFACEQSRCRSGPGAQYALMDSTFIGDSAVTHRCKVRSSFNRLCSIMEFDISVETKLGLSKPGALAAASLIKLAGLDGADITCAQMDQVDLRVICVVCQPRVVKGKECLRVYPWREAVSHFVRVGHATPVWRLLNDVESQQARMNESESSDPTLSWSCNHCPHHLDNWQTFNSVVNHVKTTHGIAKPTAPNDLFRYLKMIRNPTEIYVPRVLQPKPTKTNPPPGPMYNCLRCATASQSQARREFILSGVKSHLKDKHKIENPAANQDYRQKGGP</sequence>
<dbReference type="Proteomes" id="UP001219525">
    <property type="component" value="Unassembled WGS sequence"/>
</dbReference>
<feature type="compositionally biased region" description="Acidic residues" evidence="1">
    <location>
        <begin position="44"/>
        <end position="63"/>
    </location>
</feature>
<accession>A0AAD6V778</accession>
<evidence type="ECO:0008006" key="4">
    <source>
        <dbReference type="Google" id="ProtNLM"/>
    </source>
</evidence>